<protein>
    <submittedName>
        <fullName evidence="1">Uncharacterized protein</fullName>
    </submittedName>
</protein>
<evidence type="ECO:0000313" key="2">
    <source>
        <dbReference type="Proteomes" id="UP000297149"/>
    </source>
</evidence>
<name>A0A4V1D3E6_9BACT</name>
<dbReference type="EMBL" id="CP039396">
    <property type="protein sequence ID" value="QCD42738.1"/>
    <property type="molecule type" value="Genomic_DNA"/>
</dbReference>
<dbReference type="KEGG" id="ddb:E7747_10880"/>
<dbReference type="AlphaFoldDB" id="A0A4V1D3E6"/>
<sequence length="164" mass="16970">MSKSAFAQTIISKLKSSIGTSGKDYSAGSATAAMSAVAAGITEYLIANTTVVVAYVGIIPGIPPAPDPLVSDTFKIVGSCAPTGPSNSFDSWIKQIETNIIAGFQLAPMGSGGLVFPQKPFLPIGIVTTQANLKATHDVGDKDPQQKVWEVVCGELWTGSTVLQ</sequence>
<keyword evidence="2" id="KW-1185">Reference proteome</keyword>
<reference evidence="2" key="1">
    <citation type="submission" date="2019-02" db="EMBL/GenBank/DDBJ databases">
        <title>Isolation and identification of novel species under the genus Muribaculum.</title>
        <authorList>
            <person name="Miyake S."/>
            <person name="Ding Y."/>
            <person name="Low A."/>
            <person name="Soh M."/>
            <person name="Seedorf H."/>
        </authorList>
    </citation>
    <scope>NUCLEOTIDE SEQUENCE [LARGE SCALE GENOMIC DNA]</scope>
    <source>
        <strain evidence="2">H5</strain>
    </source>
</reference>
<accession>A0A4V1D3E6</accession>
<dbReference type="RefSeq" id="WP_136415925.1">
    <property type="nucleotide sequence ID" value="NZ_CP039396.1"/>
</dbReference>
<proteinExistence type="predicted"/>
<organism evidence="1 2">
    <name type="scientific">Duncaniella dubosii</name>
    <dbReference type="NCBI Taxonomy" id="2518971"/>
    <lineage>
        <taxon>Bacteria</taxon>
        <taxon>Pseudomonadati</taxon>
        <taxon>Bacteroidota</taxon>
        <taxon>Bacteroidia</taxon>
        <taxon>Bacteroidales</taxon>
        <taxon>Muribaculaceae</taxon>
        <taxon>Duncaniella</taxon>
    </lineage>
</organism>
<evidence type="ECO:0000313" key="1">
    <source>
        <dbReference type="EMBL" id="QCD42738.1"/>
    </source>
</evidence>
<dbReference type="Proteomes" id="UP000297149">
    <property type="component" value="Chromosome"/>
</dbReference>
<gene>
    <name evidence="1" type="ORF">E7747_10880</name>
</gene>